<evidence type="ECO:0000256" key="1">
    <source>
        <dbReference type="SAM" id="MobiDB-lite"/>
    </source>
</evidence>
<evidence type="ECO:0000313" key="2">
    <source>
        <dbReference type="EMBL" id="RHX99347.1"/>
    </source>
</evidence>
<dbReference type="Proteomes" id="UP000265427">
    <property type="component" value="Unassembled WGS sequence"/>
</dbReference>
<dbReference type="EMBL" id="QUSZ01009249">
    <property type="protein sequence ID" value="RHX99347.1"/>
    <property type="molecule type" value="Genomic_DNA"/>
</dbReference>
<comment type="caution">
    <text evidence="2">The sequence shown here is derived from an EMBL/GenBank/DDBJ whole genome shotgun (WGS) entry which is preliminary data.</text>
</comment>
<proteinExistence type="predicted"/>
<accession>A0A397A0E6</accession>
<reference evidence="2 3" key="1">
    <citation type="submission" date="2018-08" db="EMBL/GenBank/DDBJ databases">
        <title>Aphanomyces genome sequencing and annotation.</title>
        <authorList>
            <person name="Minardi D."/>
            <person name="Oidtmann B."/>
            <person name="Van Der Giezen M."/>
            <person name="Studholme D.J."/>
        </authorList>
    </citation>
    <scope>NUCLEOTIDE SEQUENCE [LARGE SCALE GENOMIC DNA]</scope>
    <source>
        <strain evidence="2 3">Kv</strain>
    </source>
</reference>
<dbReference type="AlphaFoldDB" id="A0A397A0E6"/>
<feature type="region of interest" description="Disordered" evidence="1">
    <location>
        <begin position="27"/>
        <end position="63"/>
    </location>
</feature>
<name>A0A397A0E6_APHAT</name>
<gene>
    <name evidence="2" type="ORF">DYB36_013846</name>
</gene>
<sequence length="157" mass="16586">MFEYWGSMAGLSRETLMSTDITTSTTQLDVSDDGNVVPNAGDYGSDGSSTMVESDGDEVEPPQTAPVERKLFSGKTIMDTGKRGEEKSPSHAESLLKGLQAVGTGLQSIGTAVSSSRAAPSSDVNDKILSALEVQTAAIDRQSGQLERLLEFLINRG</sequence>
<dbReference type="VEuPathDB" id="FungiDB:H257_16679"/>
<organism evidence="2 3">
    <name type="scientific">Aphanomyces astaci</name>
    <name type="common">Crayfish plague agent</name>
    <dbReference type="NCBI Taxonomy" id="112090"/>
    <lineage>
        <taxon>Eukaryota</taxon>
        <taxon>Sar</taxon>
        <taxon>Stramenopiles</taxon>
        <taxon>Oomycota</taxon>
        <taxon>Saprolegniomycetes</taxon>
        <taxon>Saprolegniales</taxon>
        <taxon>Verrucalvaceae</taxon>
        <taxon>Aphanomyces</taxon>
    </lineage>
</organism>
<evidence type="ECO:0000313" key="3">
    <source>
        <dbReference type="Proteomes" id="UP000265427"/>
    </source>
</evidence>
<protein>
    <submittedName>
        <fullName evidence="2">Uncharacterized protein</fullName>
    </submittedName>
</protein>